<dbReference type="InterPro" id="IPR001138">
    <property type="entry name" value="Zn2Cys6_DnaBD"/>
</dbReference>
<accession>A0AAN8RXC2</accession>
<dbReference type="InterPro" id="IPR007219">
    <property type="entry name" value="XnlR_reg_dom"/>
</dbReference>
<evidence type="ECO:0000256" key="1">
    <source>
        <dbReference type="ARBA" id="ARBA00004123"/>
    </source>
</evidence>
<evidence type="ECO:0000256" key="5">
    <source>
        <dbReference type="ARBA" id="ARBA00023242"/>
    </source>
</evidence>
<dbReference type="PROSITE" id="PS50048">
    <property type="entry name" value="ZN2_CY6_FUNGAL_2"/>
    <property type="match status" value="1"/>
</dbReference>
<keyword evidence="2" id="KW-0479">Metal-binding</keyword>
<evidence type="ECO:0000259" key="7">
    <source>
        <dbReference type="PROSITE" id="PS50048"/>
    </source>
</evidence>
<organism evidence="8 9">
    <name type="scientific">Arthrobotrys conoides</name>
    <dbReference type="NCBI Taxonomy" id="74498"/>
    <lineage>
        <taxon>Eukaryota</taxon>
        <taxon>Fungi</taxon>
        <taxon>Dikarya</taxon>
        <taxon>Ascomycota</taxon>
        <taxon>Pezizomycotina</taxon>
        <taxon>Orbiliomycetes</taxon>
        <taxon>Orbiliales</taxon>
        <taxon>Orbiliaceae</taxon>
        <taxon>Arthrobotrys</taxon>
    </lineage>
</organism>
<evidence type="ECO:0000256" key="4">
    <source>
        <dbReference type="ARBA" id="ARBA00023163"/>
    </source>
</evidence>
<dbReference type="InterPro" id="IPR050815">
    <property type="entry name" value="TF_fung"/>
</dbReference>
<feature type="region of interest" description="Disordered" evidence="6">
    <location>
        <begin position="245"/>
        <end position="309"/>
    </location>
</feature>
<dbReference type="Pfam" id="PF04082">
    <property type="entry name" value="Fungal_trans"/>
    <property type="match status" value="1"/>
</dbReference>
<evidence type="ECO:0000256" key="6">
    <source>
        <dbReference type="SAM" id="MobiDB-lite"/>
    </source>
</evidence>
<dbReference type="InterPro" id="IPR036864">
    <property type="entry name" value="Zn2-C6_fun-type_DNA-bd_sf"/>
</dbReference>
<dbReference type="Proteomes" id="UP001307849">
    <property type="component" value="Unassembled WGS sequence"/>
</dbReference>
<feature type="region of interest" description="Disordered" evidence="6">
    <location>
        <begin position="330"/>
        <end position="359"/>
    </location>
</feature>
<dbReference type="GO" id="GO:0000981">
    <property type="term" value="F:DNA-binding transcription factor activity, RNA polymerase II-specific"/>
    <property type="evidence" value="ECO:0007669"/>
    <property type="project" value="InterPro"/>
</dbReference>
<proteinExistence type="predicted"/>
<evidence type="ECO:0000313" key="8">
    <source>
        <dbReference type="EMBL" id="KAK6513936.1"/>
    </source>
</evidence>
<protein>
    <recommendedName>
        <fullName evidence="7">Zn(2)-C6 fungal-type domain-containing protein</fullName>
    </recommendedName>
</protein>
<feature type="domain" description="Zn(2)-C6 fungal-type" evidence="7">
    <location>
        <begin position="221"/>
        <end position="256"/>
    </location>
</feature>
<keyword evidence="5" id="KW-0539">Nucleus</keyword>
<dbReference type="SUPFAM" id="SSF57701">
    <property type="entry name" value="Zn2/Cys6 DNA-binding domain"/>
    <property type="match status" value="1"/>
</dbReference>
<feature type="region of interest" description="Disordered" evidence="6">
    <location>
        <begin position="985"/>
        <end position="1016"/>
    </location>
</feature>
<gene>
    <name evidence="8" type="ORF">TWF506_008366</name>
</gene>
<dbReference type="CDD" id="cd12148">
    <property type="entry name" value="fungal_TF_MHR"/>
    <property type="match status" value="1"/>
</dbReference>
<dbReference type="PANTHER" id="PTHR47338:SF11">
    <property type="entry name" value="ZN(II)2CYS6 TRANSCRIPTION FACTOR (EUROFUNG)"/>
    <property type="match status" value="1"/>
</dbReference>
<dbReference type="CDD" id="cd00067">
    <property type="entry name" value="GAL4"/>
    <property type="match status" value="1"/>
</dbReference>
<keyword evidence="9" id="KW-1185">Reference proteome</keyword>
<dbReference type="PANTHER" id="PTHR47338">
    <property type="entry name" value="ZN(II)2CYS6 TRANSCRIPTION FACTOR (EUROFUNG)-RELATED"/>
    <property type="match status" value="1"/>
</dbReference>
<dbReference type="GO" id="GO:0003677">
    <property type="term" value="F:DNA binding"/>
    <property type="evidence" value="ECO:0007669"/>
    <property type="project" value="InterPro"/>
</dbReference>
<evidence type="ECO:0000313" key="9">
    <source>
        <dbReference type="Proteomes" id="UP001307849"/>
    </source>
</evidence>
<name>A0AAN8RXC2_9PEZI</name>
<comment type="subcellular location">
    <subcellularLocation>
        <location evidence="1">Nucleus</location>
    </subcellularLocation>
</comment>
<dbReference type="AlphaFoldDB" id="A0AAN8RXC2"/>
<dbReference type="SMART" id="SM00066">
    <property type="entry name" value="GAL4"/>
    <property type="match status" value="1"/>
</dbReference>
<keyword evidence="3" id="KW-0805">Transcription regulation</keyword>
<dbReference type="GO" id="GO:0005634">
    <property type="term" value="C:nucleus"/>
    <property type="evidence" value="ECO:0007669"/>
    <property type="project" value="UniProtKB-SubCell"/>
</dbReference>
<evidence type="ECO:0000256" key="3">
    <source>
        <dbReference type="ARBA" id="ARBA00023015"/>
    </source>
</evidence>
<feature type="compositionally biased region" description="Basic residues" evidence="6">
    <location>
        <begin position="270"/>
        <end position="280"/>
    </location>
</feature>
<keyword evidence="4" id="KW-0804">Transcription</keyword>
<evidence type="ECO:0000256" key="2">
    <source>
        <dbReference type="ARBA" id="ARBA00022723"/>
    </source>
</evidence>
<reference evidence="8 9" key="1">
    <citation type="submission" date="2019-10" db="EMBL/GenBank/DDBJ databases">
        <authorList>
            <person name="Palmer J.M."/>
        </authorList>
    </citation>
    <scope>NUCLEOTIDE SEQUENCE [LARGE SCALE GENOMIC DNA]</scope>
    <source>
        <strain evidence="8 9">TWF506</strain>
    </source>
</reference>
<dbReference type="GO" id="GO:0008270">
    <property type="term" value="F:zinc ion binding"/>
    <property type="evidence" value="ECO:0007669"/>
    <property type="project" value="InterPro"/>
</dbReference>
<comment type="caution">
    <text evidence="8">The sequence shown here is derived from an EMBL/GenBank/DDBJ whole genome shotgun (WGS) entry which is preliminary data.</text>
</comment>
<dbReference type="GO" id="GO:0006351">
    <property type="term" value="P:DNA-templated transcription"/>
    <property type="evidence" value="ECO:0007669"/>
    <property type="project" value="InterPro"/>
</dbReference>
<dbReference type="EMBL" id="JAVHJM010000005">
    <property type="protein sequence ID" value="KAK6513936.1"/>
    <property type="molecule type" value="Genomic_DNA"/>
</dbReference>
<sequence length="1110" mass="122609">MRTTLSSTAPNPVMEKANMPMVLLPQVLPLTTTSVVEASLKDARQVVDNPLDKAEKETSSDSKYTVAVQAVTTNPAQPNETHLLAAIGSFSKAERDQKLPDFLETDKTPRQEDISKKSTWLCDSVFALDAHIKSQAINNTAQLAQNLLYNGNPQTDISGSFAAYRRLSLPPGFTLGRGAPFEFTSLMSDQHELPREIDGIEVNPEWGLTKAGKARQRLPIACTNCRGKKIKCLVNKDGGPCHNCMKSDTLKNSCRTEGRPRRQSSAIKRDKSKSRKRSAGRRPSQNEGDDSSTSFSRASSRDLADDDSMMLGAMDPSLLTLPIGSGMPPSHSIYSGMHTEAPYPHPSDSPISNMSDRSRQLSLESISSSYQPLFTSGYSLENEGVYDPRLFAVPSETRLVSPLSKLNPTSFPKQTRIQLPDEQTTKTLVELFFTHLHWQGYGFLQPSSFLRNLTAQSPILLLCICAASCRLSDELRATNSPRILEAQAKQAALGERFAPTLTTIQSFLLLAFHYSATGDIELSNGYSDIAISMVKQIRLGEQVNEKLRQKERLGQSTMEPAIEIGKRTFWAAYLQDRSRHLTEHQTPEQRLAVSDIPLPCLEGEFDLREKVGDSKGVFDRANNIGVMGYLIKIVDIRARLLHFLKVSCTHLPQVYSTEHSSCDTRQLAAELKIWEETLPSEYRFTADNFKGHFDGEHSIIETICLMHIIYHTTLNQLHRYQDTKETFTEHYFPAFNHALAVLAVLRSISKYNDEVAKPVGRKIQLVSPFVPFAVGIACDTIGRLLTYLPEDYILEDGRLLANPNISLFFNARKYYRESLQVLRNYMHRMKAAADIYVMIRKLCVDIREACTDGIGNKHAVDPTGAGPQCVSGVCINREKLRAIAPTMISLNSSVVDILYHGDYFAAWFRQGGSQEIERLTHPATDHQRQPTGLPEISSSSLRMATTPLAHTAQPSEGYVTAVQLPRSTLAVFNLQVDASEDQDAAQWNLPPGTAPVASTQSSPLMGQDARSSHSGSVGLPEPFIRMKSALGQSVTSSNNSIPSSASSSIPLSGPFISTTSTGWQSPGLTGADMLSFESLNFMDVDASSQDAPLDFSMEDLLNSNPFNNPE</sequence>